<dbReference type="Pfam" id="PF01370">
    <property type="entry name" value="Epimerase"/>
    <property type="match status" value="1"/>
</dbReference>
<comment type="caution">
    <text evidence="2">The sequence shown here is derived from an EMBL/GenBank/DDBJ whole genome shotgun (WGS) entry which is preliminary data.</text>
</comment>
<dbReference type="EMBL" id="PVTL01000002">
    <property type="protein sequence ID" value="PRY69633.1"/>
    <property type="molecule type" value="Genomic_DNA"/>
</dbReference>
<dbReference type="InterPro" id="IPR051783">
    <property type="entry name" value="NAD(P)-dependent_oxidoreduct"/>
</dbReference>
<evidence type="ECO:0000259" key="1">
    <source>
        <dbReference type="Pfam" id="PF01370"/>
    </source>
</evidence>
<keyword evidence="3" id="KW-1185">Reference proteome</keyword>
<protein>
    <submittedName>
        <fullName evidence="2">Nucleoside-diphosphate-sugar epimerase</fullName>
    </submittedName>
</protein>
<dbReference type="OrthoDB" id="9808276at2"/>
<dbReference type="SUPFAM" id="SSF51735">
    <property type="entry name" value="NAD(P)-binding Rossmann-fold domains"/>
    <property type="match status" value="1"/>
</dbReference>
<sequence>MTVLIAGCGDIGTEVGLRFAALGSRVVGLRRSARLLPAGIEGQSVDLTVERPSIPTDTDTVIVALAAGSPTPEAYRAVYVDGLRNVLDALDEAGVTPRRMLLVSSTAVFSVSDGSWVDENTAAVPVTETAAILLEAEQLLHARQPSAVVLRLTGIYGPGRERLITQVRAGRATVSARSAHTNRIHRDDAAAAIVHLMTMGQPTAPLYLGVDNQPVRSAEVLEFLANELGAAKPQLVESTTERGGDKLCSNALLRATGFEFTYPDYRSGYRALLAGQGRRHP</sequence>
<dbReference type="InterPro" id="IPR001509">
    <property type="entry name" value="Epimerase_deHydtase"/>
</dbReference>
<dbReference type="InterPro" id="IPR036291">
    <property type="entry name" value="NAD(P)-bd_dom_sf"/>
</dbReference>
<reference evidence="2 3" key="1">
    <citation type="submission" date="2018-03" db="EMBL/GenBank/DDBJ databases">
        <title>Genomic Encyclopedia of Type Strains, Phase III (KMG-III): the genomes of soil and plant-associated and newly described type strains.</title>
        <authorList>
            <person name="Whitman W."/>
        </authorList>
    </citation>
    <scope>NUCLEOTIDE SEQUENCE [LARGE SCALE GENOMIC DNA]</scope>
    <source>
        <strain evidence="2 3">CGMCC 1.12484</strain>
    </source>
</reference>
<feature type="domain" description="NAD-dependent epimerase/dehydratase" evidence="1">
    <location>
        <begin position="4"/>
        <end position="199"/>
    </location>
</feature>
<dbReference type="PANTHER" id="PTHR48079:SF6">
    <property type="entry name" value="NAD(P)-BINDING DOMAIN-CONTAINING PROTEIN-RELATED"/>
    <property type="match status" value="1"/>
</dbReference>
<proteinExistence type="predicted"/>
<organism evidence="2 3">
    <name type="scientific">Glaciihabitans tibetensis</name>
    <dbReference type="NCBI Taxonomy" id="1266600"/>
    <lineage>
        <taxon>Bacteria</taxon>
        <taxon>Bacillati</taxon>
        <taxon>Actinomycetota</taxon>
        <taxon>Actinomycetes</taxon>
        <taxon>Micrococcales</taxon>
        <taxon>Microbacteriaceae</taxon>
        <taxon>Glaciihabitans</taxon>
    </lineage>
</organism>
<gene>
    <name evidence="2" type="ORF">B0I08_102310</name>
</gene>
<dbReference type="RefSeq" id="WP_106210563.1">
    <property type="nucleotide sequence ID" value="NZ_PVTL01000002.1"/>
</dbReference>
<dbReference type="Gene3D" id="3.40.50.720">
    <property type="entry name" value="NAD(P)-binding Rossmann-like Domain"/>
    <property type="match status" value="1"/>
</dbReference>
<dbReference type="Proteomes" id="UP000237983">
    <property type="component" value="Unassembled WGS sequence"/>
</dbReference>
<accession>A0A2T0VHT6</accession>
<evidence type="ECO:0000313" key="3">
    <source>
        <dbReference type="Proteomes" id="UP000237983"/>
    </source>
</evidence>
<name>A0A2T0VHT6_9MICO</name>
<dbReference type="GO" id="GO:0004029">
    <property type="term" value="F:aldehyde dehydrogenase (NAD+) activity"/>
    <property type="evidence" value="ECO:0007669"/>
    <property type="project" value="TreeGrafter"/>
</dbReference>
<evidence type="ECO:0000313" key="2">
    <source>
        <dbReference type="EMBL" id="PRY69633.1"/>
    </source>
</evidence>
<dbReference type="PANTHER" id="PTHR48079">
    <property type="entry name" value="PROTEIN YEEZ"/>
    <property type="match status" value="1"/>
</dbReference>
<dbReference type="AlphaFoldDB" id="A0A2T0VHT6"/>
<dbReference type="GO" id="GO:0005737">
    <property type="term" value="C:cytoplasm"/>
    <property type="evidence" value="ECO:0007669"/>
    <property type="project" value="TreeGrafter"/>
</dbReference>